<dbReference type="InterPro" id="IPR027417">
    <property type="entry name" value="P-loop_NTPase"/>
</dbReference>
<dbReference type="Gene3D" id="3.40.50.300">
    <property type="entry name" value="P-loop containing nucleotide triphosphate hydrolases"/>
    <property type="match status" value="1"/>
</dbReference>
<organism evidence="1 2">
    <name type="scientific">Nocardioides jiangsuensis</name>
    <dbReference type="NCBI Taxonomy" id="2866161"/>
    <lineage>
        <taxon>Bacteria</taxon>
        <taxon>Bacillati</taxon>
        <taxon>Actinomycetota</taxon>
        <taxon>Actinomycetes</taxon>
        <taxon>Propionibacteriales</taxon>
        <taxon>Nocardioidaceae</taxon>
        <taxon>Nocardioides</taxon>
    </lineage>
</organism>
<evidence type="ECO:0000313" key="1">
    <source>
        <dbReference type="EMBL" id="MBY9076628.1"/>
    </source>
</evidence>
<name>A0ABS7RRD6_9ACTN</name>
<evidence type="ECO:0000313" key="2">
    <source>
        <dbReference type="Proteomes" id="UP000754710"/>
    </source>
</evidence>
<dbReference type="Pfam" id="PF13671">
    <property type="entry name" value="AAA_33"/>
    <property type="match status" value="1"/>
</dbReference>
<dbReference type="SUPFAM" id="SSF52540">
    <property type="entry name" value="P-loop containing nucleoside triphosphate hydrolases"/>
    <property type="match status" value="1"/>
</dbReference>
<dbReference type="Proteomes" id="UP000754710">
    <property type="component" value="Unassembled WGS sequence"/>
</dbReference>
<reference evidence="1 2" key="1">
    <citation type="submission" date="2021-08" db="EMBL/GenBank/DDBJ databases">
        <title>Nocardioides bacterium WL0053 sp. nov., isolated from the sediment.</title>
        <authorList>
            <person name="Wang L."/>
            <person name="Zhang D."/>
            <person name="Zhang A."/>
        </authorList>
    </citation>
    <scope>NUCLEOTIDE SEQUENCE [LARGE SCALE GENOMIC DNA]</scope>
    <source>
        <strain evidence="1 2">WL0053</strain>
    </source>
</reference>
<sequence length="175" mass="20020">MIIWLNGTFGAGKTTTGSLVAAHDPRLRLFDPEWVGYMLRNNLADHDFTDFQQLTSWRRLTPLVADELIRVTNQHLVAVQTVLDEDYWRELMSGLTALGHEVLHVVIEADQQVMRQRIHGDENEPQAVTWRIDHLPTYAAARTWMTASADLVLDTTDLTPQDAADQVWKMVEDRV</sequence>
<dbReference type="RefSeq" id="WP_221026423.1">
    <property type="nucleotide sequence ID" value="NZ_JAIEZQ010000003.1"/>
</dbReference>
<dbReference type="GO" id="GO:0005524">
    <property type="term" value="F:ATP binding"/>
    <property type="evidence" value="ECO:0007669"/>
    <property type="project" value="UniProtKB-KW"/>
</dbReference>
<proteinExistence type="predicted"/>
<dbReference type="EMBL" id="JAIEZQ010000003">
    <property type="protein sequence ID" value="MBY9076628.1"/>
    <property type="molecule type" value="Genomic_DNA"/>
</dbReference>
<keyword evidence="1" id="KW-0547">Nucleotide-binding</keyword>
<accession>A0ABS7RRD6</accession>
<gene>
    <name evidence="1" type="ORF">K1X13_17475</name>
</gene>
<protein>
    <submittedName>
        <fullName evidence="1">ATP-binding protein</fullName>
    </submittedName>
</protein>
<keyword evidence="2" id="KW-1185">Reference proteome</keyword>
<comment type="caution">
    <text evidence="1">The sequence shown here is derived from an EMBL/GenBank/DDBJ whole genome shotgun (WGS) entry which is preliminary data.</text>
</comment>
<keyword evidence="1" id="KW-0067">ATP-binding</keyword>